<comment type="catalytic activity">
    <reaction evidence="1">
        <text>4-fumarylacetoacetate + H2O = acetoacetate + fumarate + H(+)</text>
        <dbReference type="Rhea" id="RHEA:10244"/>
        <dbReference type="ChEBI" id="CHEBI:13705"/>
        <dbReference type="ChEBI" id="CHEBI:15377"/>
        <dbReference type="ChEBI" id="CHEBI:15378"/>
        <dbReference type="ChEBI" id="CHEBI:18034"/>
        <dbReference type="ChEBI" id="CHEBI:29806"/>
        <dbReference type="EC" id="3.7.1.2"/>
    </reaction>
</comment>
<dbReference type="FunFam" id="2.30.30.230:FF:000001">
    <property type="entry name" value="Fumarylacetoacetase"/>
    <property type="match status" value="1"/>
</dbReference>
<protein>
    <recommendedName>
        <fullName evidence="7">Fumarylacetoacetase</fullName>
        <ecNumber evidence="6">3.7.1.2</ecNumber>
    </recommendedName>
    <alternativeName>
        <fullName evidence="16">Beta-diketonase</fullName>
    </alternativeName>
    <alternativeName>
        <fullName evidence="17">Fumarylacetoacetate hydrolase</fullName>
    </alternativeName>
</protein>
<dbReference type="GO" id="GO:0006572">
    <property type="term" value="P:L-tyrosine catabolic process"/>
    <property type="evidence" value="ECO:0007669"/>
    <property type="project" value="UniProtKB-KW"/>
</dbReference>
<evidence type="ECO:0000256" key="9">
    <source>
        <dbReference type="ARBA" id="ARBA00022801"/>
    </source>
</evidence>
<keyword evidence="21" id="KW-0472">Membrane</keyword>
<feature type="binding site" evidence="19">
    <location>
        <position position="508"/>
    </location>
    <ligand>
        <name>substrate</name>
    </ligand>
</feature>
<feature type="non-terminal residue" evidence="24">
    <location>
        <position position="1"/>
    </location>
</feature>
<evidence type="ECO:0000256" key="6">
    <source>
        <dbReference type="ARBA" id="ARBA00012094"/>
    </source>
</evidence>
<evidence type="ECO:0000256" key="15">
    <source>
        <dbReference type="ARBA" id="ARBA00023232"/>
    </source>
</evidence>
<dbReference type="Pfam" id="PF00106">
    <property type="entry name" value="adh_short"/>
    <property type="match status" value="1"/>
</dbReference>
<evidence type="ECO:0000256" key="18">
    <source>
        <dbReference type="PIRSR" id="PIRSR605959-1"/>
    </source>
</evidence>
<evidence type="ECO:0000313" key="24">
    <source>
        <dbReference type="EMBL" id="CAF1646430.1"/>
    </source>
</evidence>
<keyword evidence="15" id="KW-0585">Phenylalanine catabolism</keyword>
<comment type="cofactor">
    <cofactor evidence="2 20">
        <name>Ca(2+)</name>
        <dbReference type="ChEBI" id="CHEBI:29108"/>
    </cofactor>
</comment>
<dbReference type="SUPFAM" id="SSF56529">
    <property type="entry name" value="FAH"/>
    <property type="match status" value="1"/>
</dbReference>
<dbReference type="InterPro" id="IPR020904">
    <property type="entry name" value="Sc_DH/Rdtase_CS"/>
</dbReference>
<evidence type="ECO:0000256" key="3">
    <source>
        <dbReference type="ARBA" id="ARBA00001946"/>
    </source>
</evidence>
<feature type="binding site" evidence="20">
    <location>
        <position position="501"/>
    </location>
    <ligand>
        <name>Ca(2+)</name>
        <dbReference type="ChEBI" id="CHEBI:29108"/>
    </ligand>
</feature>
<evidence type="ECO:0000256" key="12">
    <source>
        <dbReference type="ARBA" id="ARBA00022857"/>
    </source>
</evidence>
<evidence type="ECO:0000256" key="1">
    <source>
        <dbReference type="ARBA" id="ARBA00000353"/>
    </source>
</evidence>
<dbReference type="Gene3D" id="3.90.850.10">
    <property type="entry name" value="Fumarylacetoacetase-like, C-terminal domain"/>
    <property type="match status" value="1"/>
</dbReference>
<keyword evidence="25" id="KW-1185">Reference proteome</keyword>
<comment type="pathway">
    <text evidence="4">Amino-acid degradation; L-phenylalanine degradation; acetoacetate and fumarate from L-phenylalanine: step 6/6.</text>
</comment>
<keyword evidence="12" id="KW-0521">NADP</keyword>
<dbReference type="AlphaFoldDB" id="A0A816EDM8"/>
<keyword evidence="8 20" id="KW-0479">Metal-binding</keyword>
<dbReference type="InterPro" id="IPR015377">
    <property type="entry name" value="Fumarylacetoacetase_N"/>
</dbReference>
<evidence type="ECO:0000256" key="7">
    <source>
        <dbReference type="ARBA" id="ARBA00014741"/>
    </source>
</evidence>
<dbReference type="InterPro" id="IPR005959">
    <property type="entry name" value="Fumarylacetoacetase"/>
</dbReference>
<dbReference type="InterPro" id="IPR011234">
    <property type="entry name" value="Fumarylacetoacetase-like_C"/>
</dbReference>
<keyword evidence="13" id="KW-0828">Tyrosine catabolism</keyword>
<dbReference type="PANTHER" id="PTHR43069">
    <property type="entry name" value="FUMARYLACETOACETASE"/>
    <property type="match status" value="1"/>
</dbReference>
<feature type="binding site" evidence="19">
    <location>
        <position position="409"/>
    </location>
    <ligand>
        <name>substrate</name>
    </ligand>
</feature>
<evidence type="ECO:0000259" key="22">
    <source>
        <dbReference type="Pfam" id="PF01557"/>
    </source>
</evidence>
<dbReference type="Proteomes" id="UP000663828">
    <property type="component" value="Unassembled WGS sequence"/>
</dbReference>
<evidence type="ECO:0000256" key="4">
    <source>
        <dbReference type="ARBA" id="ARBA00004782"/>
    </source>
</evidence>
<dbReference type="GO" id="GO:0004334">
    <property type="term" value="F:fumarylacetoacetase activity"/>
    <property type="evidence" value="ECO:0007669"/>
    <property type="project" value="UniProtKB-EC"/>
</dbReference>
<feature type="binding site" evidence="20">
    <location>
        <position position="468"/>
    </location>
    <ligand>
        <name>Ca(2+)</name>
        <dbReference type="ChEBI" id="CHEBI:29108"/>
    </ligand>
</feature>
<dbReference type="GO" id="GO:1902000">
    <property type="term" value="P:homogentisate catabolic process"/>
    <property type="evidence" value="ECO:0007669"/>
    <property type="project" value="TreeGrafter"/>
</dbReference>
<keyword evidence="10 20" id="KW-0106">Calcium</keyword>
<dbReference type="FunFam" id="3.40.50.720:FF:000137">
    <property type="entry name" value="Hydroxysteroid (17-beta) dehydrogenase 3"/>
    <property type="match status" value="1"/>
</dbReference>
<keyword evidence="14" id="KW-0560">Oxidoreductase</keyword>
<keyword evidence="21" id="KW-0812">Transmembrane</keyword>
<feature type="domain" description="Fumarylacetoacetase N-terminal" evidence="23">
    <location>
        <begin position="282"/>
        <end position="385"/>
    </location>
</feature>
<keyword evidence="11 20" id="KW-0460">Magnesium</keyword>
<evidence type="ECO:0000256" key="8">
    <source>
        <dbReference type="ARBA" id="ARBA00022723"/>
    </source>
</evidence>
<dbReference type="Gene3D" id="3.40.50.720">
    <property type="entry name" value="NAD(P)-binding Rossmann-like Domain"/>
    <property type="match status" value="1"/>
</dbReference>
<evidence type="ECO:0000256" key="13">
    <source>
        <dbReference type="ARBA" id="ARBA00022878"/>
    </source>
</evidence>
<dbReference type="Pfam" id="PF01557">
    <property type="entry name" value="FAA_hydrolase"/>
    <property type="match status" value="1"/>
</dbReference>
<evidence type="ECO:0000256" key="2">
    <source>
        <dbReference type="ARBA" id="ARBA00001913"/>
    </source>
</evidence>
<dbReference type="InterPro" id="IPR002347">
    <property type="entry name" value="SDR_fam"/>
</dbReference>
<evidence type="ECO:0000313" key="25">
    <source>
        <dbReference type="Proteomes" id="UP000663828"/>
    </source>
</evidence>
<sequence length="520" mass="57795">MTLLETIGLVALICIVGRLGLFIYQLLCPVKVDVKKFGQWAVVTGSTDGIGKAYAIELAKRGLNIVLISRTKEKLEQVAKEIQGKYNNAQVKTIAFDFSKDGSSYSTIREGIRGLDIGVLINNVGMSYEYPETFDKIEESEKFVTNMIRCNVDSVANLTQMVLPDMIKKRSGLIVNVSSISGRRPAPLLGLYSGTKGFIDLFSRSLAAECVSRGVYVQSLCPGYVVSKLSGIRKASLIAPTPEKFVISALDRVTVPFTTGYWTHELQMSFIEVSADSDFPIQNLPYGVFSTKDNPQPRIGVAIGSKILDLSSIKHLFDGTQMKDKQSVFDETTLNKFMSLGRSAWKETRERLQELLSKDCPTLKDNDQLRKQAFVEQADAIMHLPAQIGDYTDFYCSREHATNVGTMFRGKENALNPNWLHLPVGYHGRASSVVISGTDIRRPNGQTCPDETKPPVFSTCKLLDIELEMAFFIGSQGNKQGEPIPMDQADDYIFGLVIMNDWSARDIQKWEYVPLGPFNA</sequence>
<evidence type="ECO:0000256" key="10">
    <source>
        <dbReference type="ARBA" id="ARBA00022837"/>
    </source>
</evidence>
<dbReference type="Gene3D" id="2.30.30.230">
    <property type="entry name" value="Fumarylacetoacetase, N-terminal domain"/>
    <property type="match status" value="1"/>
</dbReference>
<evidence type="ECO:0000259" key="23">
    <source>
        <dbReference type="Pfam" id="PF09298"/>
    </source>
</evidence>
<reference evidence="24" key="1">
    <citation type="submission" date="2021-02" db="EMBL/GenBank/DDBJ databases">
        <authorList>
            <person name="Nowell W R."/>
        </authorList>
    </citation>
    <scope>NUCLEOTIDE SEQUENCE</scope>
</reference>
<evidence type="ECO:0000256" key="20">
    <source>
        <dbReference type="PIRSR" id="PIRSR605959-3"/>
    </source>
</evidence>
<dbReference type="InterPro" id="IPR036663">
    <property type="entry name" value="Fumarylacetoacetase_C_sf"/>
</dbReference>
<evidence type="ECO:0000256" key="14">
    <source>
        <dbReference type="ARBA" id="ARBA00023002"/>
    </source>
</evidence>
<feature type="binding site" evidence="19">
    <location>
        <position position="395"/>
    </location>
    <ligand>
        <name>substrate</name>
    </ligand>
</feature>
<evidence type="ECO:0000256" key="21">
    <source>
        <dbReference type="SAM" id="Phobius"/>
    </source>
</evidence>
<gene>
    <name evidence="24" type="ORF">XAT740_LOCUS54203</name>
</gene>
<dbReference type="EMBL" id="CAJNOR010009621">
    <property type="protein sequence ID" value="CAF1646430.1"/>
    <property type="molecule type" value="Genomic_DNA"/>
</dbReference>
<evidence type="ECO:0000256" key="17">
    <source>
        <dbReference type="ARBA" id="ARBA00031740"/>
    </source>
</evidence>
<comment type="cofactor">
    <cofactor evidence="3 20">
        <name>Mg(2+)</name>
        <dbReference type="ChEBI" id="CHEBI:18420"/>
    </cofactor>
</comment>
<dbReference type="Pfam" id="PF09298">
    <property type="entry name" value="FAA_hydrolase_N"/>
    <property type="match status" value="1"/>
</dbReference>
<feature type="domain" description="Fumarylacetoacetase-like C-terminal" evidence="22">
    <location>
        <begin position="391"/>
        <end position="519"/>
    </location>
</feature>
<comment type="similarity">
    <text evidence="5">Belongs to the FAH family.</text>
</comment>
<dbReference type="GO" id="GO:0006559">
    <property type="term" value="P:L-phenylalanine catabolic process"/>
    <property type="evidence" value="ECO:0007669"/>
    <property type="project" value="UniProtKB-UniPathway"/>
</dbReference>
<dbReference type="GO" id="GO:0046872">
    <property type="term" value="F:metal ion binding"/>
    <property type="evidence" value="ECO:0007669"/>
    <property type="project" value="UniProtKB-KW"/>
</dbReference>
<organism evidence="24 25">
    <name type="scientific">Adineta ricciae</name>
    <name type="common">Rotifer</name>
    <dbReference type="NCBI Taxonomy" id="249248"/>
    <lineage>
        <taxon>Eukaryota</taxon>
        <taxon>Metazoa</taxon>
        <taxon>Spiralia</taxon>
        <taxon>Gnathifera</taxon>
        <taxon>Rotifera</taxon>
        <taxon>Eurotatoria</taxon>
        <taxon>Bdelloidea</taxon>
        <taxon>Adinetida</taxon>
        <taxon>Adinetidae</taxon>
        <taxon>Adineta</taxon>
    </lineage>
</organism>
<dbReference type="CDD" id="cd05356">
    <property type="entry name" value="17beta-HSD1_like_SDR_c"/>
    <property type="match status" value="1"/>
</dbReference>
<dbReference type="EC" id="3.7.1.2" evidence="6"/>
<feature type="binding site" evidence="20">
    <location>
        <position position="466"/>
    </location>
    <ligand>
        <name>Ca(2+)</name>
        <dbReference type="ChEBI" id="CHEBI:29108"/>
    </ligand>
</feature>
<keyword evidence="9" id="KW-0378">Hydrolase</keyword>
<evidence type="ECO:0000256" key="11">
    <source>
        <dbReference type="ARBA" id="ARBA00022842"/>
    </source>
</evidence>
<feature type="transmembrane region" description="Helical" evidence="21">
    <location>
        <begin position="7"/>
        <end position="27"/>
    </location>
</feature>
<feature type="binding site" evidence="20">
    <location>
        <position position="393"/>
    </location>
    <ligand>
        <name>Ca(2+)</name>
        <dbReference type="ChEBI" id="CHEBI:29108"/>
    </ligand>
</feature>
<proteinExistence type="inferred from homology"/>
<dbReference type="GO" id="GO:0016491">
    <property type="term" value="F:oxidoreductase activity"/>
    <property type="evidence" value="ECO:0007669"/>
    <property type="project" value="UniProtKB-KW"/>
</dbReference>
<evidence type="ECO:0000256" key="5">
    <source>
        <dbReference type="ARBA" id="ARBA00010211"/>
    </source>
</evidence>
<dbReference type="InterPro" id="IPR036291">
    <property type="entry name" value="NAD(P)-bd_dom_sf"/>
</dbReference>
<dbReference type="PROSITE" id="PS00061">
    <property type="entry name" value="ADH_SHORT"/>
    <property type="match status" value="1"/>
</dbReference>
<feature type="active site" description="Proton acceptor" evidence="18">
    <location>
        <position position="400"/>
    </location>
</feature>
<accession>A0A816EDM8</accession>
<dbReference type="NCBIfam" id="TIGR01266">
    <property type="entry name" value="fum_ac_acetase"/>
    <property type="match status" value="1"/>
</dbReference>
<dbReference type="PANTHER" id="PTHR43069:SF2">
    <property type="entry name" value="FUMARYLACETOACETASE"/>
    <property type="match status" value="1"/>
</dbReference>
<feature type="binding site" evidence="19">
    <location>
        <position position="512"/>
    </location>
    <ligand>
        <name>substrate</name>
    </ligand>
</feature>
<evidence type="ECO:0000256" key="19">
    <source>
        <dbReference type="PIRSR" id="PIRSR605959-2"/>
    </source>
</evidence>
<dbReference type="InterPro" id="IPR036462">
    <property type="entry name" value="Fumarylacetoacetase_N_sf"/>
</dbReference>
<name>A0A816EDM8_ADIRI</name>
<dbReference type="UniPathway" id="UPA00139">
    <property type="reaction ID" value="UER00341"/>
</dbReference>
<comment type="caution">
    <text evidence="24">The sequence shown here is derived from an EMBL/GenBank/DDBJ whole genome shotgun (WGS) entry which is preliminary data.</text>
</comment>
<dbReference type="PRINTS" id="PR00081">
    <property type="entry name" value="GDHRDH"/>
</dbReference>
<keyword evidence="21" id="KW-1133">Transmembrane helix</keyword>
<evidence type="ECO:0000256" key="16">
    <source>
        <dbReference type="ARBA" id="ARBA00030270"/>
    </source>
</evidence>
<dbReference type="SUPFAM" id="SSF63433">
    <property type="entry name" value="Fumarylacetoacetate hydrolase, FAH, N-terminal domain"/>
    <property type="match status" value="1"/>
</dbReference>
<feature type="binding site" evidence="20">
    <location>
        <position position="501"/>
    </location>
    <ligand>
        <name>Mg(2+)</name>
        <dbReference type="ChEBI" id="CHEBI:18420"/>
    </ligand>
</feature>
<dbReference type="SUPFAM" id="SSF51735">
    <property type="entry name" value="NAD(P)-binding Rossmann-fold domains"/>
    <property type="match status" value="1"/>
</dbReference>
<dbReference type="PRINTS" id="PR00080">
    <property type="entry name" value="SDRFAMILY"/>
</dbReference>